<dbReference type="Pfam" id="PF10145">
    <property type="entry name" value="PhageMin_Tail"/>
    <property type="match status" value="1"/>
</dbReference>
<evidence type="ECO:0000259" key="4">
    <source>
        <dbReference type="Pfam" id="PF10145"/>
    </source>
</evidence>
<feature type="domain" description="Phage tail tape measure protein" evidence="4">
    <location>
        <begin position="150"/>
        <end position="358"/>
    </location>
</feature>
<name>A0A8S5LVS4_9CAUD</name>
<organism evidence="5">
    <name type="scientific">Siphoviridae sp. ctkzC12</name>
    <dbReference type="NCBI Taxonomy" id="2826446"/>
    <lineage>
        <taxon>Viruses</taxon>
        <taxon>Duplodnaviria</taxon>
        <taxon>Heunggongvirae</taxon>
        <taxon>Uroviricota</taxon>
        <taxon>Caudoviricetes</taxon>
    </lineage>
</organism>
<evidence type="ECO:0000256" key="1">
    <source>
        <dbReference type="ARBA" id="ARBA00022465"/>
    </source>
</evidence>
<sequence>MQTTAEKLPDQFAEVIQLINNLQAQLEKTKKESEKLLTTGDQETALAMSTSQDKVNQMVNTEIKNQQDKKEQDFQTQELIELNKEQEKSNSLMGKAFKNFTLYAFVMKALKKVLREVQQTVVQLDKSLTEQAMVTGLTRQQTYGLLKSYQDLAAQTGATTKEVASVATEYMKQGKSIQDALTLTQAAVSAAKIAGISTADSVNYLTTALNGFRLSAEDAMSVSDKFAAVAASSATDYNELAVALSKVASQANLAGMSIDYTTALLAKGLETTREAPETMGTALKTIIARMREMSDYGETLEGDTDVNNVETQLRYVDIALKNTNGELRSTEDVLDELGRKWNTLSTNQQAAIAKALAGTRQQSRLIAMMDDYDRVIELQQISARSAGATSAQAATYLEGLEASINKVNVAVEKLVSTFTEMDFIQDLVEGLGSFLE</sequence>
<evidence type="ECO:0000256" key="3">
    <source>
        <dbReference type="SAM" id="Coils"/>
    </source>
</evidence>
<keyword evidence="3" id="KW-0175">Coiled coil</keyword>
<dbReference type="GO" id="GO:0098003">
    <property type="term" value="P:viral tail assembly"/>
    <property type="evidence" value="ECO:0007669"/>
    <property type="project" value="UniProtKB-KW"/>
</dbReference>
<dbReference type="InterPro" id="IPR010090">
    <property type="entry name" value="Phage_tape_meas"/>
</dbReference>
<proteinExistence type="predicted"/>
<keyword evidence="2" id="KW-1188">Viral release from host cell</keyword>
<evidence type="ECO:0000256" key="2">
    <source>
        <dbReference type="ARBA" id="ARBA00022612"/>
    </source>
</evidence>
<dbReference type="PANTHER" id="PTHR37813:SF1">
    <property type="entry name" value="FELS-2 PROPHAGE PROTEIN"/>
    <property type="match status" value="1"/>
</dbReference>
<evidence type="ECO:0000313" key="5">
    <source>
        <dbReference type="EMBL" id="DAD74002.1"/>
    </source>
</evidence>
<dbReference type="NCBIfam" id="TIGR01760">
    <property type="entry name" value="tape_meas_TP901"/>
    <property type="match status" value="1"/>
</dbReference>
<dbReference type="EMBL" id="BK014750">
    <property type="protein sequence ID" value="DAD74002.1"/>
    <property type="molecule type" value="Genomic_DNA"/>
</dbReference>
<reference evidence="5" key="1">
    <citation type="journal article" date="2021" name="Proc. Natl. Acad. Sci. U.S.A.">
        <title>A Catalog of Tens of Thousands of Viruses from Human Metagenomes Reveals Hidden Associations with Chronic Diseases.</title>
        <authorList>
            <person name="Tisza M.J."/>
            <person name="Buck C.B."/>
        </authorList>
    </citation>
    <scope>NUCLEOTIDE SEQUENCE</scope>
    <source>
        <strain evidence="5">CtkzC12</strain>
    </source>
</reference>
<feature type="coiled-coil region" evidence="3">
    <location>
        <begin position="12"/>
        <end position="39"/>
    </location>
</feature>
<accession>A0A8S5LVS4</accession>
<protein>
    <submittedName>
        <fullName evidence="5">Minor tail protein</fullName>
    </submittedName>
</protein>
<keyword evidence="1" id="KW-1245">Viral tail assembly</keyword>
<dbReference type="PANTHER" id="PTHR37813">
    <property type="entry name" value="FELS-2 PROPHAGE PROTEIN"/>
    <property type="match status" value="1"/>
</dbReference>